<evidence type="ECO:0000313" key="2">
    <source>
        <dbReference type="Proteomes" id="UP001468095"/>
    </source>
</evidence>
<organism evidence="1 2">
    <name type="scientific">Pantoea brenneri</name>
    <dbReference type="NCBI Taxonomy" id="472694"/>
    <lineage>
        <taxon>Bacteria</taxon>
        <taxon>Pseudomonadati</taxon>
        <taxon>Pseudomonadota</taxon>
        <taxon>Gammaproteobacteria</taxon>
        <taxon>Enterobacterales</taxon>
        <taxon>Erwiniaceae</taxon>
        <taxon>Pantoea</taxon>
    </lineage>
</organism>
<proteinExistence type="predicted"/>
<dbReference type="Proteomes" id="UP001468095">
    <property type="component" value="Unassembled WGS sequence"/>
</dbReference>
<evidence type="ECO:0000313" key="1">
    <source>
        <dbReference type="EMBL" id="MEL7698327.1"/>
    </source>
</evidence>
<dbReference type="EMBL" id="JBCGBG010000010">
    <property type="protein sequence ID" value="MEL7698327.1"/>
    <property type="molecule type" value="Genomic_DNA"/>
</dbReference>
<gene>
    <name evidence="1" type="ORF">AABB92_22045</name>
</gene>
<reference evidence="1 2" key="1">
    <citation type="submission" date="2024-04" db="EMBL/GenBank/DDBJ databases">
        <authorList>
            <person name="Suleimanova A.D."/>
            <person name="Pudova D.S."/>
            <person name="Shagimardanova E.I."/>
            <person name="Sharipova M.R."/>
        </authorList>
    </citation>
    <scope>NUCLEOTIDE SEQUENCE [LARGE SCALE GENOMIC DNA]</scope>
    <source>
        <strain evidence="1 2">3.1</strain>
    </source>
</reference>
<sequence length="107" mass="12054">MFDNRIVAQPTQDVNLSASGTGQEPLQDLTAAQFADLYAYICEAGTFAGFSAVPWEELGMCSVIHEPTDEPEGLRIYLRDKWPVAVLEYDVGYRLMPGMITHRWQQN</sequence>
<comment type="caution">
    <text evidence="1">The sequence shown here is derived from an EMBL/GenBank/DDBJ whole genome shotgun (WGS) entry which is preliminary data.</text>
</comment>
<protein>
    <submittedName>
        <fullName evidence="1">Uncharacterized protein</fullName>
    </submittedName>
</protein>
<accession>A0ABU9MR06</accession>
<name>A0ABU9MR06_9GAMM</name>
<dbReference type="RefSeq" id="WP_031378066.1">
    <property type="nucleotide sequence ID" value="NZ_JBCGBG010000010.1"/>
</dbReference>
<keyword evidence="2" id="KW-1185">Reference proteome</keyword>